<dbReference type="InterPro" id="IPR036291">
    <property type="entry name" value="NAD(P)-bd_dom_sf"/>
</dbReference>
<feature type="active site" evidence="5">
    <location>
        <position position="239"/>
    </location>
</feature>
<dbReference type="SUPFAM" id="SSF51735">
    <property type="entry name" value="NAD(P)-binding Rossmann-fold domains"/>
    <property type="match status" value="1"/>
</dbReference>
<evidence type="ECO:0000313" key="9">
    <source>
        <dbReference type="EMBL" id="ODC03917.1"/>
    </source>
</evidence>
<keyword evidence="10" id="KW-1185">Reference proteome</keyword>
<dbReference type="InterPro" id="IPR024531">
    <property type="entry name" value="Erythronate-4-P_DHase_dimer"/>
</dbReference>
<dbReference type="InterPro" id="IPR020921">
    <property type="entry name" value="Erythronate-4-P_DHase"/>
</dbReference>
<dbReference type="AlphaFoldDB" id="A0A1E2VAB6"/>
<protein>
    <recommendedName>
        <fullName evidence="5">Erythronate-4-phosphate dehydrogenase</fullName>
        <ecNumber evidence="5">1.1.1.290</ecNumber>
    </recommendedName>
</protein>
<comment type="subunit">
    <text evidence="5">Homodimer.</text>
</comment>
<feature type="binding site" evidence="5">
    <location>
        <position position="260"/>
    </location>
    <ligand>
        <name>substrate</name>
    </ligand>
</feature>
<dbReference type="HAMAP" id="MF_01825">
    <property type="entry name" value="PdxB"/>
    <property type="match status" value="1"/>
</dbReference>
<evidence type="ECO:0000259" key="6">
    <source>
        <dbReference type="Pfam" id="PF00389"/>
    </source>
</evidence>
<dbReference type="RefSeq" id="WP_068998558.1">
    <property type="nucleotide sequence ID" value="NZ_MDTQ01000001.1"/>
</dbReference>
<dbReference type="Gene3D" id="3.40.50.720">
    <property type="entry name" value="NAD(P)-binding Rossmann-like Domain"/>
    <property type="match status" value="2"/>
</dbReference>
<proteinExistence type="inferred from homology"/>
<dbReference type="STRING" id="197479.BFW38_10575"/>
<feature type="active site" evidence="5">
    <location>
        <position position="210"/>
    </location>
</feature>
<feature type="domain" description="D-isomer specific 2-hydroxyacid dehydrogenase NAD-binding" evidence="7">
    <location>
        <begin position="109"/>
        <end position="258"/>
    </location>
</feature>
<comment type="pathway">
    <text evidence="5">Cofactor biosynthesis; pyridoxine 5'-phosphate biosynthesis; pyridoxine 5'-phosphate from D-erythrose 4-phosphate: step 2/5.</text>
</comment>
<comment type="similarity">
    <text evidence="5">Belongs to the D-isomer specific 2-hydroxyacid dehydrogenase family. PdxB subfamily.</text>
</comment>
<feature type="binding site" evidence="5">
    <location>
        <position position="45"/>
    </location>
    <ligand>
        <name>substrate</name>
    </ligand>
</feature>
<comment type="caution">
    <text evidence="9">The sequence shown here is derived from an EMBL/GenBank/DDBJ whole genome shotgun (WGS) entry which is preliminary data.</text>
</comment>
<dbReference type="PROSITE" id="PS00065">
    <property type="entry name" value="D_2_HYDROXYACID_DH_1"/>
    <property type="match status" value="1"/>
</dbReference>
<dbReference type="GO" id="GO:0005737">
    <property type="term" value="C:cytoplasm"/>
    <property type="evidence" value="ECO:0007669"/>
    <property type="project" value="UniProtKB-SubCell"/>
</dbReference>
<reference evidence="9 10" key="1">
    <citation type="submission" date="2016-08" db="EMBL/GenBank/DDBJ databases">
        <authorList>
            <person name="Seilhamer J.J."/>
        </authorList>
    </citation>
    <scope>NUCLEOTIDE SEQUENCE [LARGE SCALE GENOMIC DNA]</scope>
    <source>
        <strain evidence="9 10">PH27A</strain>
    </source>
</reference>
<dbReference type="InterPro" id="IPR050418">
    <property type="entry name" value="D-iso_2-hydroxyacid_DH_PdxB"/>
</dbReference>
<evidence type="ECO:0000259" key="7">
    <source>
        <dbReference type="Pfam" id="PF02826"/>
    </source>
</evidence>
<dbReference type="PROSITE" id="PS00671">
    <property type="entry name" value="D_2_HYDROXYACID_DH_3"/>
    <property type="match status" value="1"/>
</dbReference>
<keyword evidence="4 5" id="KW-0664">Pyridoxine biosynthesis</keyword>
<dbReference type="Gene3D" id="3.30.1370.170">
    <property type="match status" value="1"/>
</dbReference>
<dbReference type="Pfam" id="PF02826">
    <property type="entry name" value="2-Hacid_dh_C"/>
    <property type="match status" value="1"/>
</dbReference>
<evidence type="ECO:0000259" key="8">
    <source>
        <dbReference type="Pfam" id="PF11890"/>
    </source>
</evidence>
<evidence type="ECO:0000256" key="2">
    <source>
        <dbReference type="ARBA" id="ARBA00023002"/>
    </source>
</evidence>
<dbReference type="Pfam" id="PF00389">
    <property type="entry name" value="2-Hacid_dh"/>
    <property type="match status" value="1"/>
</dbReference>
<dbReference type="SUPFAM" id="SSF52283">
    <property type="entry name" value="Formate/glycerate dehydrogenase catalytic domain-like"/>
    <property type="match status" value="1"/>
</dbReference>
<dbReference type="GO" id="GO:0046983">
    <property type="term" value="F:protein dimerization activity"/>
    <property type="evidence" value="ECO:0007669"/>
    <property type="project" value="InterPro"/>
</dbReference>
<keyword evidence="2 5" id="KW-0560">Oxidoreductase</keyword>
<sequence length="383" mass="42216">MRILADENIPLLQPFFGGLGELVTLPGRAIDRAAVKHADIVLVRSITPVNADLLADTPVRFVGTATIGTDHIDQAALASMGIGFANAPGSNADSVVEYVISSLLWIAEREGFLLRERTVGIIGVGNVGGRLAERLSRLGVKILLCDPPRVDAEPEETQHFVDLETLLTEADVISCHVPLVREGAYPTHHLLDEKRLKSLKPDTVLVNTSRGSVVDNQALKARLKDLGDLLTIMDVFEREPELDPELISLCDLATPHIAGYSLDGKMRGSEMIYQAVCQHFGLPARQKLGGLLPEPWLKRLGFSPDADPIWTLRAAVRACYDPRDDDAALRLALRRELPAQAYDRLRREYHTRREFTTIKIKVRKKSSEMGNILTAAGFSIREA</sequence>
<evidence type="ECO:0000256" key="4">
    <source>
        <dbReference type="ARBA" id="ARBA00023096"/>
    </source>
</evidence>
<feature type="domain" description="Erythronate-4-phosphate dehydrogenase dimerisation" evidence="8">
    <location>
        <begin position="291"/>
        <end position="366"/>
    </location>
</feature>
<dbReference type="PANTHER" id="PTHR43761">
    <property type="entry name" value="D-ISOMER SPECIFIC 2-HYDROXYACID DEHYDROGENASE FAMILY PROTEIN (AFU_ORTHOLOGUE AFUA_1G13630)"/>
    <property type="match status" value="1"/>
</dbReference>
<comment type="function">
    <text evidence="5">Catalyzes the oxidation of erythronate-4-phosphate to 3-hydroxy-2-oxo-4-phosphonooxybutanoate.</text>
</comment>
<organism evidence="9 10">
    <name type="scientific">Terasakiispira papahanaumokuakeensis</name>
    <dbReference type="NCBI Taxonomy" id="197479"/>
    <lineage>
        <taxon>Bacteria</taxon>
        <taxon>Pseudomonadati</taxon>
        <taxon>Pseudomonadota</taxon>
        <taxon>Gammaproteobacteria</taxon>
        <taxon>Oceanospirillales</taxon>
        <taxon>Terasakiispira</taxon>
    </lineage>
</organism>
<feature type="binding site" evidence="5">
    <location>
        <position position="66"/>
    </location>
    <ligand>
        <name>substrate</name>
    </ligand>
</feature>
<dbReference type="Pfam" id="PF11890">
    <property type="entry name" value="DUF3410"/>
    <property type="match status" value="1"/>
</dbReference>
<feature type="active site" description="Proton donor" evidence="5">
    <location>
        <position position="256"/>
    </location>
</feature>
<gene>
    <name evidence="5" type="primary">pdxB</name>
    <name evidence="9" type="ORF">BFW38_10575</name>
</gene>
<comment type="catalytic activity">
    <reaction evidence="5">
        <text>4-phospho-D-erythronate + NAD(+) = (R)-3-hydroxy-2-oxo-4-phosphooxybutanoate + NADH + H(+)</text>
        <dbReference type="Rhea" id="RHEA:18829"/>
        <dbReference type="ChEBI" id="CHEBI:15378"/>
        <dbReference type="ChEBI" id="CHEBI:57540"/>
        <dbReference type="ChEBI" id="CHEBI:57945"/>
        <dbReference type="ChEBI" id="CHEBI:58538"/>
        <dbReference type="ChEBI" id="CHEBI:58766"/>
        <dbReference type="EC" id="1.1.1.290"/>
    </reaction>
</comment>
<evidence type="ECO:0000256" key="5">
    <source>
        <dbReference type="HAMAP-Rule" id="MF_01825"/>
    </source>
</evidence>
<feature type="binding site" evidence="5">
    <location>
        <position position="259"/>
    </location>
    <ligand>
        <name>NAD(+)</name>
        <dbReference type="ChEBI" id="CHEBI:57540"/>
    </ligand>
</feature>
<dbReference type="InterPro" id="IPR029753">
    <property type="entry name" value="D-isomer_DH_CS"/>
</dbReference>
<feature type="binding site" evidence="5">
    <location>
        <position position="234"/>
    </location>
    <ligand>
        <name>NAD(+)</name>
        <dbReference type="ChEBI" id="CHEBI:57540"/>
    </ligand>
</feature>
<name>A0A1E2VAB6_9GAMM</name>
<keyword evidence="3 5" id="KW-0520">NAD</keyword>
<accession>A0A1E2VAB6</accession>
<dbReference type="GO" id="GO:0051287">
    <property type="term" value="F:NAD binding"/>
    <property type="evidence" value="ECO:0007669"/>
    <property type="project" value="InterPro"/>
</dbReference>
<evidence type="ECO:0000256" key="1">
    <source>
        <dbReference type="ARBA" id="ARBA00022490"/>
    </source>
</evidence>
<comment type="caution">
    <text evidence="5">Lacks conserved residue(s) required for the propagation of feature annotation.</text>
</comment>
<dbReference type="Proteomes" id="UP000094291">
    <property type="component" value="Unassembled WGS sequence"/>
</dbReference>
<comment type="subcellular location">
    <subcellularLocation>
        <location evidence="5">Cytoplasm</location>
    </subcellularLocation>
</comment>
<keyword evidence="1 5" id="KW-0963">Cytoplasm</keyword>
<dbReference type="NCBIfam" id="NF001309">
    <property type="entry name" value="PRK00257.1"/>
    <property type="match status" value="1"/>
</dbReference>
<evidence type="ECO:0000313" key="10">
    <source>
        <dbReference type="Proteomes" id="UP000094291"/>
    </source>
</evidence>
<dbReference type="InterPro" id="IPR038251">
    <property type="entry name" value="PdxB_dimer_sf"/>
</dbReference>
<dbReference type="GO" id="GO:0033711">
    <property type="term" value="F:4-phosphoerythronate dehydrogenase activity"/>
    <property type="evidence" value="ECO:0007669"/>
    <property type="project" value="UniProtKB-EC"/>
</dbReference>
<dbReference type="InterPro" id="IPR006140">
    <property type="entry name" value="D-isomer_DH_NAD-bd"/>
</dbReference>
<dbReference type="InterPro" id="IPR006139">
    <property type="entry name" value="D-isomer_2_OHA_DH_cat_dom"/>
</dbReference>
<dbReference type="UniPathway" id="UPA00244">
    <property type="reaction ID" value="UER00310"/>
</dbReference>
<dbReference type="CDD" id="cd12158">
    <property type="entry name" value="ErythrP_dh"/>
    <property type="match status" value="1"/>
</dbReference>
<dbReference type="PANTHER" id="PTHR43761:SF1">
    <property type="entry name" value="D-ISOMER SPECIFIC 2-HYDROXYACID DEHYDROGENASE CATALYTIC DOMAIN-CONTAINING PROTEIN-RELATED"/>
    <property type="match status" value="1"/>
</dbReference>
<dbReference type="EC" id="1.1.1.290" evidence="5"/>
<dbReference type="InterPro" id="IPR029752">
    <property type="entry name" value="D-isomer_DH_CS1"/>
</dbReference>
<dbReference type="GO" id="GO:0008615">
    <property type="term" value="P:pyridoxine biosynthetic process"/>
    <property type="evidence" value="ECO:0007669"/>
    <property type="project" value="UniProtKB-UniRule"/>
</dbReference>
<feature type="domain" description="D-isomer specific 2-hydroxyacid dehydrogenase catalytic" evidence="6">
    <location>
        <begin position="33"/>
        <end position="278"/>
    </location>
</feature>
<dbReference type="OrthoDB" id="9770208at2"/>
<dbReference type="EMBL" id="MDTQ01000001">
    <property type="protein sequence ID" value="ODC03917.1"/>
    <property type="molecule type" value="Genomic_DNA"/>
</dbReference>
<evidence type="ECO:0000256" key="3">
    <source>
        <dbReference type="ARBA" id="ARBA00023027"/>
    </source>
</evidence>
<feature type="binding site" evidence="5">
    <location>
        <position position="146"/>
    </location>
    <ligand>
        <name>NAD(+)</name>
        <dbReference type="ChEBI" id="CHEBI:57540"/>
    </ligand>
</feature>